<dbReference type="InterPro" id="IPR056884">
    <property type="entry name" value="NPHP3-like_N"/>
</dbReference>
<feature type="domain" description="Nephrocystin 3-like N-terminal" evidence="5">
    <location>
        <begin position="386"/>
        <end position="497"/>
    </location>
</feature>
<feature type="compositionally biased region" description="Basic and acidic residues" evidence="3">
    <location>
        <begin position="1"/>
        <end position="10"/>
    </location>
</feature>
<dbReference type="PANTHER" id="PTHR10039">
    <property type="entry name" value="AMELOGENIN"/>
    <property type="match status" value="1"/>
</dbReference>
<evidence type="ECO:0000259" key="4">
    <source>
        <dbReference type="Pfam" id="PF22939"/>
    </source>
</evidence>
<feature type="repeat" description="ANK" evidence="2">
    <location>
        <begin position="908"/>
        <end position="937"/>
    </location>
</feature>
<dbReference type="EMBL" id="RYZI01000029">
    <property type="protein sequence ID" value="RWA13342.1"/>
    <property type="molecule type" value="Genomic_DNA"/>
</dbReference>
<proteinExistence type="predicted"/>
<accession>A0A439DG07</accession>
<dbReference type="InterPro" id="IPR002110">
    <property type="entry name" value="Ankyrin_rpt"/>
</dbReference>
<dbReference type="SUPFAM" id="SSF48403">
    <property type="entry name" value="Ankyrin repeat"/>
    <property type="match status" value="1"/>
</dbReference>
<feature type="compositionally biased region" description="Polar residues" evidence="3">
    <location>
        <begin position="38"/>
        <end position="49"/>
    </location>
</feature>
<dbReference type="PROSITE" id="PS50297">
    <property type="entry name" value="ANK_REP_REGION"/>
    <property type="match status" value="1"/>
</dbReference>
<evidence type="ECO:0000259" key="5">
    <source>
        <dbReference type="Pfam" id="PF24883"/>
    </source>
</evidence>
<evidence type="ECO:0000256" key="1">
    <source>
        <dbReference type="ARBA" id="ARBA00022737"/>
    </source>
</evidence>
<feature type="compositionally biased region" description="Basic and acidic residues" evidence="3">
    <location>
        <begin position="1026"/>
        <end position="1048"/>
    </location>
</feature>
<dbReference type="PROSITE" id="PS50088">
    <property type="entry name" value="ANK_REPEAT"/>
    <property type="match status" value="2"/>
</dbReference>
<keyword evidence="1" id="KW-0677">Repeat</keyword>
<dbReference type="Pfam" id="PF12796">
    <property type="entry name" value="Ank_2"/>
    <property type="match status" value="2"/>
</dbReference>
<dbReference type="SMART" id="SM00248">
    <property type="entry name" value="ANK"/>
    <property type="match status" value="4"/>
</dbReference>
<dbReference type="Pfam" id="PF22939">
    <property type="entry name" value="WHD_GPIID"/>
    <property type="match status" value="1"/>
</dbReference>
<feature type="repeat" description="ANK" evidence="2">
    <location>
        <begin position="870"/>
        <end position="902"/>
    </location>
</feature>
<evidence type="ECO:0000313" key="6">
    <source>
        <dbReference type="EMBL" id="RWA13342.1"/>
    </source>
</evidence>
<reference evidence="6 7" key="1">
    <citation type="submission" date="2018-12" db="EMBL/GenBank/DDBJ databases">
        <title>Draft genome sequence of Xylaria grammica IHI A82.</title>
        <authorList>
            <person name="Buettner E."/>
            <person name="Kellner H."/>
        </authorList>
    </citation>
    <scope>NUCLEOTIDE SEQUENCE [LARGE SCALE GENOMIC DNA]</scope>
    <source>
        <strain evidence="6 7">IHI A82</strain>
    </source>
</reference>
<keyword evidence="7" id="KW-1185">Reference proteome</keyword>
<sequence>MPRKLFDGFLRRSRRKRTTEGSECGQNSAAPPTLITRPCTSVSSLTTRAPNLLDPGIPASDPNQLPITPLGATPPPSIQTIELETLPNPTAGNELVGGASQIARAQPGREPRNEPKLPKPYASSVDLWKEALGYLNESEKHDIEDILDELASDRPNSLDAKSLAVAVQDKIDVAFKTQRHNGETGRIVDSAVAILSKFLAAVDVASKVLTSRSELRSQLLAGIAMVALLLAQCNTYQQLYIAQDPVLRPSEAPMSKLKISIVQAYAESQLFLSFAIQQERSKVRAVAAPFRLGDAEDHISGLSKCEKELSRAADNCDRDRHLSNRSTVQELLKLKSDFSAIFQQRIALVMNRIDSEDRIRMLEWISNIPYGKHHNRVKEARSADTSGAGKTFLASKVIDHRQALLESSPNPEGFAFFYCDRNEEQRRKPLSILQSYVRQLSTTVKNPECIRKQLEDLCRSARANASDLGFDNCRQQLLESVNLYTQTTLVLDALDEDRFLNKLNIEIEATDNDEDIKIFVGEEIAQHGNWNDMRPGLKDKIVNTLQTKSRGMFQWASLQIDEILSCETELAILDRLEKLPPGLTAAYDEIYARIKNKHDRTLVDNAFKWVACAYKPLTSEELLTAIRFDSQALTIDLSEKISESQLLHICKNLLVLDSQRRVWRFSHLSVTEYFEERHWGLKRAHCHCATACLKLLLETHGNFTLNGIPYSMPSLRCNFQERRSDRIFEENHPFQTYAGDHWRSHIRDQDGQDVDSILAQPLKTFLGSPRKSSLQYQAWYDRNHSRWNLHYPGRYQPAEKTDRDIPLLSICLFSFYNILLDWWEREEFDVSVTNNQGYDLLRVAVIGGSKEICENLIKRGIELNFQREVNGNSALSAAVSNGQTEIVQLLIRAGAHVNLPLTGGLYGSALEAAACQGYVEILSFLIQAGAEVNAQVQAGRHGCALIGAIAWGEKDSVEFLVFDAGADVNQQIRHGKYGCALAAAAYFGRKKCADILVKAGANVNLRIENGSFETALQACEVDIPEGEDRPGSRWRRSHWEEDRAEVTR</sequence>
<protein>
    <submittedName>
        <fullName evidence="6">Uncharacterized protein</fullName>
    </submittedName>
</protein>
<dbReference type="InterPro" id="IPR027417">
    <property type="entry name" value="P-loop_NTPase"/>
</dbReference>
<dbReference type="Gene3D" id="3.40.50.300">
    <property type="entry name" value="P-loop containing nucleotide triphosphate hydrolases"/>
    <property type="match status" value="1"/>
</dbReference>
<dbReference type="Proteomes" id="UP000286045">
    <property type="component" value="Unassembled WGS sequence"/>
</dbReference>
<organism evidence="6 7">
    <name type="scientific">Xylaria grammica</name>
    <dbReference type="NCBI Taxonomy" id="363999"/>
    <lineage>
        <taxon>Eukaryota</taxon>
        <taxon>Fungi</taxon>
        <taxon>Dikarya</taxon>
        <taxon>Ascomycota</taxon>
        <taxon>Pezizomycotina</taxon>
        <taxon>Sordariomycetes</taxon>
        <taxon>Xylariomycetidae</taxon>
        <taxon>Xylariales</taxon>
        <taxon>Xylariaceae</taxon>
        <taxon>Xylaria</taxon>
    </lineage>
</organism>
<feature type="region of interest" description="Disordered" evidence="3">
    <location>
        <begin position="1"/>
        <end position="77"/>
    </location>
</feature>
<evidence type="ECO:0000256" key="3">
    <source>
        <dbReference type="SAM" id="MobiDB-lite"/>
    </source>
</evidence>
<dbReference type="InterPro" id="IPR054471">
    <property type="entry name" value="GPIID_WHD"/>
</dbReference>
<comment type="caution">
    <text evidence="6">The sequence shown here is derived from an EMBL/GenBank/DDBJ whole genome shotgun (WGS) entry which is preliminary data.</text>
</comment>
<dbReference type="AlphaFoldDB" id="A0A439DG07"/>
<feature type="region of interest" description="Disordered" evidence="3">
    <location>
        <begin position="1024"/>
        <end position="1048"/>
    </location>
</feature>
<name>A0A439DG07_9PEZI</name>
<dbReference type="Pfam" id="PF24883">
    <property type="entry name" value="NPHP3_N"/>
    <property type="match status" value="1"/>
</dbReference>
<dbReference type="InterPro" id="IPR036770">
    <property type="entry name" value="Ankyrin_rpt-contain_sf"/>
</dbReference>
<feature type="domain" description="GPI inositol-deacylase winged helix" evidence="4">
    <location>
        <begin position="600"/>
        <end position="674"/>
    </location>
</feature>
<gene>
    <name evidence="6" type="ORF">EKO27_g1765</name>
</gene>
<evidence type="ECO:0000313" key="7">
    <source>
        <dbReference type="Proteomes" id="UP000286045"/>
    </source>
</evidence>
<dbReference type="STRING" id="363999.A0A439DG07"/>
<dbReference type="Gene3D" id="1.25.40.20">
    <property type="entry name" value="Ankyrin repeat-containing domain"/>
    <property type="match status" value="1"/>
</dbReference>
<evidence type="ECO:0000256" key="2">
    <source>
        <dbReference type="PROSITE-ProRule" id="PRU00023"/>
    </source>
</evidence>
<keyword evidence="2" id="KW-0040">ANK repeat</keyword>
<dbReference type="PANTHER" id="PTHR10039:SF16">
    <property type="entry name" value="GPI INOSITOL-DEACYLASE"/>
    <property type="match status" value="1"/>
</dbReference>